<dbReference type="PANTHER" id="PTHR11785:SF375">
    <property type="entry name" value="AMINO ACID TRANSPORTER"/>
    <property type="match status" value="1"/>
</dbReference>
<dbReference type="InterPro" id="IPR050598">
    <property type="entry name" value="AminoAcid_Transporter"/>
</dbReference>
<keyword evidence="2 5" id="KW-0812">Transmembrane</keyword>
<feature type="transmembrane region" description="Helical" evidence="5">
    <location>
        <begin position="137"/>
        <end position="157"/>
    </location>
</feature>
<keyword evidence="3 5" id="KW-1133">Transmembrane helix</keyword>
<sequence length="219" mass="23441">MDHEKVALSRSLGLFHCIGVLAGCIIGTAIFISPAAILSGVNGSVGLSFVIWIASALLGTSEALCFAELGSLFTKSGGEFIYLMESFGPLVAFLRVWSNVVVQGPANAALQTMVIATYVVAPFLGDCHELPWLAVRLLAACAMWLIFFVNCVSVPLAVRIQSFMTVAKITGLVVLILTGMVFLCQGYTDSFREPFQMYSFKLGGLSSAFLAGRYAFAGW</sequence>
<accession>A0A9Q1BQJ3</accession>
<keyword evidence="7" id="KW-1185">Reference proteome</keyword>
<dbReference type="OrthoDB" id="10062876at2759"/>
<feature type="transmembrane region" description="Helical" evidence="5">
    <location>
        <begin position="163"/>
        <end position="183"/>
    </location>
</feature>
<dbReference type="AlphaFoldDB" id="A0A9Q1BQJ3"/>
<comment type="subcellular location">
    <subcellularLocation>
        <location evidence="1">Membrane</location>
        <topology evidence="1">Multi-pass membrane protein</topology>
    </subcellularLocation>
</comment>
<feature type="transmembrane region" description="Helical" evidence="5">
    <location>
        <begin position="49"/>
        <end position="73"/>
    </location>
</feature>
<dbReference type="Pfam" id="PF13520">
    <property type="entry name" value="AA_permease_2"/>
    <property type="match status" value="1"/>
</dbReference>
<dbReference type="Proteomes" id="UP001152320">
    <property type="component" value="Chromosome 13"/>
</dbReference>
<dbReference type="PANTHER" id="PTHR11785">
    <property type="entry name" value="AMINO ACID TRANSPORTER"/>
    <property type="match status" value="1"/>
</dbReference>
<organism evidence="6 7">
    <name type="scientific">Holothuria leucospilota</name>
    <name type="common">Black long sea cucumber</name>
    <name type="synonym">Mertensiothuria leucospilota</name>
    <dbReference type="NCBI Taxonomy" id="206669"/>
    <lineage>
        <taxon>Eukaryota</taxon>
        <taxon>Metazoa</taxon>
        <taxon>Echinodermata</taxon>
        <taxon>Eleutherozoa</taxon>
        <taxon>Echinozoa</taxon>
        <taxon>Holothuroidea</taxon>
        <taxon>Aspidochirotacea</taxon>
        <taxon>Aspidochirotida</taxon>
        <taxon>Holothuriidae</taxon>
        <taxon>Holothuria</taxon>
    </lineage>
</organism>
<evidence type="ECO:0000256" key="2">
    <source>
        <dbReference type="ARBA" id="ARBA00022692"/>
    </source>
</evidence>
<evidence type="ECO:0000256" key="1">
    <source>
        <dbReference type="ARBA" id="ARBA00004141"/>
    </source>
</evidence>
<gene>
    <name evidence="6" type="ORF">HOLleu_27292</name>
</gene>
<comment type="caution">
    <text evidence="6">The sequence shown here is derived from an EMBL/GenBank/DDBJ whole genome shotgun (WGS) entry which is preliminary data.</text>
</comment>
<feature type="transmembrane region" description="Helical" evidence="5">
    <location>
        <begin position="108"/>
        <end position="125"/>
    </location>
</feature>
<dbReference type="EMBL" id="JAIZAY010000013">
    <property type="protein sequence ID" value="KAJ8030786.1"/>
    <property type="molecule type" value="Genomic_DNA"/>
</dbReference>
<dbReference type="PROSITE" id="PS51257">
    <property type="entry name" value="PROKAR_LIPOPROTEIN"/>
    <property type="match status" value="1"/>
</dbReference>
<evidence type="ECO:0000313" key="7">
    <source>
        <dbReference type="Proteomes" id="UP001152320"/>
    </source>
</evidence>
<evidence type="ECO:0000256" key="5">
    <source>
        <dbReference type="SAM" id="Phobius"/>
    </source>
</evidence>
<keyword evidence="4 5" id="KW-0472">Membrane</keyword>
<protein>
    <submittedName>
        <fullName evidence="6">B(0,+)-type amino acid transporter 1</fullName>
    </submittedName>
</protein>
<evidence type="ECO:0000313" key="6">
    <source>
        <dbReference type="EMBL" id="KAJ8030786.1"/>
    </source>
</evidence>
<evidence type="ECO:0000256" key="4">
    <source>
        <dbReference type="ARBA" id="ARBA00023136"/>
    </source>
</evidence>
<reference evidence="6" key="1">
    <citation type="submission" date="2021-10" db="EMBL/GenBank/DDBJ databases">
        <title>Tropical sea cucumber genome reveals ecological adaptation and Cuvierian tubules defense mechanism.</title>
        <authorList>
            <person name="Chen T."/>
        </authorList>
    </citation>
    <scope>NUCLEOTIDE SEQUENCE</scope>
    <source>
        <strain evidence="6">Nanhai2018</strain>
        <tissue evidence="6">Muscle</tissue>
    </source>
</reference>
<dbReference type="GO" id="GO:0015179">
    <property type="term" value="F:L-amino acid transmembrane transporter activity"/>
    <property type="evidence" value="ECO:0007669"/>
    <property type="project" value="TreeGrafter"/>
</dbReference>
<dbReference type="GO" id="GO:0016020">
    <property type="term" value="C:membrane"/>
    <property type="evidence" value="ECO:0007669"/>
    <property type="project" value="UniProtKB-SubCell"/>
</dbReference>
<feature type="transmembrane region" description="Helical" evidence="5">
    <location>
        <begin position="12"/>
        <end position="37"/>
    </location>
</feature>
<dbReference type="InterPro" id="IPR002293">
    <property type="entry name" value="AA/rel_permease1"/>
</dbReference>
<proteinExistence type="predicted"/>
<evidence type="ECO:0000256" key="3">
    <source>
        <dbReference type="ARBA" id="ARBA00022989"/>
    </source>
</evidence>
<dbReference type="Gene3D" id="1.20.1740.10">
    <property type="entry name" value="Amino acid/polyamine transporter I"/>
    <property type="match status" value="1"/>
</dbReference>
<name>A0A9Q1BQJ3_HOLLE</name>